<dbReference type="EMBL" id="AUWU02000004">
    <property type="protein sequence ID" value="KAH0574484.1"/>
    <property type="molecule type" value="Genomic_DNA"/>
</dbReference>
<dbReference type="SUPFAM" id="SSF50978">
    <property type="entry name" value="WD40 repeat-like"/>
    <property type="match status" value="1"/>
</dbReference>
<gene>
    <name evidence="1" type="ORF">SS50377_24442</name>
</gene>
<accession>A0A9P8LTU8</accession>
<dbReference type="InterPro" id="IPR036322">
    <property type="entry name" value="WD40_repeat_dom_sf"/>
</dbReference>
<keyword evidence="2" id="KW-1185">Reference proteome</keyword>
<dbReference type="KEGG" id="ssao:94298465"/>
<sequence>MSNQKKEIIVKGLSRLQNIQFLSLLVLDNSFIDLNGQFAIDQEFPSCIRQIVYIQDRLYILLFNNHVYGIERGHEPVLIIDYDVLQFPIAKLLAFHGVLFFVTTKLRLYYLTEGPKIINIGAVRDTELEIVVFAAQLEKQILLSGKNGKFIVFNPTNKEMFQSNSNSRLLPLEIEHYDPNSMVLNYQPAARYQGFVPQGYWQLLLDNGRKEFLFQNFEKQNRCSIIDLSGAPRLEDSQHAVVDVVDKMLMLFYSPDGHSLHYAKCKGKDKIFKQFTCSIQIQRLYMSKCEDKVFVADINNNLKLLDFTQIPESKLIQSFRNEIVFVEAQPSYILIGSGMNMYICCNLRTVDIFKLQEIPSACFIANPTDHLGHQIIALAYQNGIIELRHLMSFTLLQQVSILNRKLSQLAIVNQQLRCEDAETRQIFILDKVSSLDNMLLDFGLV</sequence>
<evidence type="ECO:0000313" key="2">
    <source>
        <dbReference type="Proteomes" id="UP000018208"/>
    </source>
</evidence>
<name>A0A9P8LTU8_9EUKA</name>
<dbReference type="GeneID" id="94298465"/>
<dbReference type="AlphaFoldDB" id="A0A9P8LTU8"/>
<comment type="caution">
    <text evidence="1">The sequence shown here is derived from an EMBL/GenBank/DDBJ whole genome shotgun (WGS) entry which is preliminary data.</text>
</comment>
<protein>
    <submittedName>
        <fullName evidence="1">Uncharacterized protein</fullName>
    </submittedName>
</protein>
<dbReference type="RefSeq" id="XP_067765257.1">
    <property type="nucleotide sequence ID" value="XM_067908283.1"/>
</dbReference>
<reference evidence="1 2" key="1">
    <citation type="journal article" date="2014" name="PLoS Genet.">
        <title>The Genome of Spironucleus salmonicida Highlights a Fish Pathogen Adapted to Fluctuating Environments.</title>
        <authorList>
            <person name="Xu F."/>
            <person name="Jerlstrom-Hultqvist J."/>
            <person name="Einarsson E."/>
            <person name="Astvaldsson A."/>
            <person name="Svard S.G."/>
            <person name="Andersson J.O."/>
        </authorList>
    </citation>
    <scope>NUCLEOTIDE SEQUENCE [LARGE SCALE GENOMIC DNA]</scope>
    <source>
        <strain evidence="1 2">ATCC 50377</strain>
    </source>
</reference>
<organism evidence="1 2">
    <name type="scientific">Spironucleus salmonicida</name>
    <dbReference type="NCBI Taxonomy" id="348837"/>
    <lineage>
        <taxon>Eukaryota</taxon>
        <taxon>Metamonada</taxon>
        <taxon>Diplomonadida</taxon>
        <taxon>Hexamitidae</taxon>
        <taxon>Hexamitinae</taxon>
        <taxon>Spironucleus</taxon>
    </lineage>
</organism>
<proteinExistence type="predicted"/>
<evidence type="ECO:0000313" key="1">
    <source>
        <dbReference type="EMBL" id="KAH0574484.1"/>
    </source>
</evidence>
<dbReference type="Proteomes" id="UP000018208">
    <property type="component" value="Unassembled WGS sequence"/>
</dbReference>